<dbReference type="InterPro" id="IPR044146">
    <property type="entry name" value="S1_Tex"/>
</dbReference>
<organism evidence="3 4">
    <name type="scientific">Echeneis naucrates</name>
    <name type="common">Live sharksucker</name>
    <dbReference type="NCBI Taxonomy" id="173247"/>
    <lineage>
        <taxon>Eukaryota</taxon>
        <taxon>Metazoa</taxon>
        <taxon>Chordata</taxon>
        <taxon>Craniata</taxon>
        <taxon>Vertebrata</taxon>
        <taxon>Euteleostomi</taxon>
        <taxon>Actinopterygii</taxon>
        <taxon>Neopterygii</taxon>
        <taxon>Teleostei</taxon>
        <taxon>Neoteleostei</taxon>
        <taxon>Acanthomorphata</taxon>
        <taxon>Carangaria</taxon>
        <taxon>Carangiformes</taxon>
        <taxon>Echeneidae</taxon>
        <taxon>Echeneis</taxon>
    </lineage>
</organism>
<dbReference type="InterPro" id="IPR010994">
    <property type="entry name" value="RuvA_2-like"/>
</dbReference>
<evidence type="ECO:0000313" key="3">
    <source>
        <dbReference type="Ensembl" id="ENSENLP00000050117.1"/>
    </source>
</evidence>
<protein>
    <submittedName>
        <fullName evidence="3">S1 RNA binding domain 1</fullName>
    </submittedName>
</protein>
<dbReference type="SMART" id="SM00316">
    <property type="entry name" value="S1"/>
    <property type="match status" value="1"/>
</dbReference>
<dbReference type="FunFam" id="1.10.10.650:FF:000001">
    <property type="entry name" value="S1 RNA-binding domain 1"/>
    <property type="match status" value="1"/>
</dbReference>
<dbReference type="FunFam" id="2.40.50.140:FF:000146">
    <property type="entry name" value="S1 RNA-binding domain-containing protein 1"/>
    <property type="match status" value="1"/>
</dbReference>
<name>A0A665X2F9_ECHNA</name>
<dbReference type="GO" id="GO:0003729">
    <property type="term" value="F:mRNA binding"/>
    <property type="evidence" value="ECO:0007669"/>
    <property type="project" value="TreeGrafter"/>
</dbReference>
<dbReference type="Pfam" id="PF16921">
    <property type="entry name" value="Tex_YqgF"/>
    <property type="match status" value="1"/>
</dbReference>
<dbReference type="SUPFAM" id="SSF47781">
    <property type="entry name" value="RuvA domain 2-like"/>
    <property type="match status" value="1"/>
</dbReference>
<dbReference type="GO" id="GO:0006139">
    <property type="term" value="P:nucleobase-containing compound metabolic process"/>
    <property type="evidence" value="ECO:0007669"/>
    <property type="project" value="InterPro"/>
</dbReference>
<dbReference type="InterPro" id="IPR018974">
    <property type="entry name" value="Tex-like_N"/>
</dbReference>
<dbReference type="Gene3D" id="2.40.50.140">
    <property type="entry name" value="Nucleic acid-binding proteins"/>
    <property type="match status" value="1"/>
</dbReference>
<dbReference type="Gene3D" id="1.10.10.650">
    <property type="entry name" value="RuvA domain 2-like"/>
    <property type="match status" value="1"/>
</dbReference>
<feature type="compositionally biased region" description="Acidic residues" evidence="1">
    <location>
        <begin position="1"/>
        <end position="11"/>
    </location>
</feature>
<reference evidence="3" key="1">
    <citation type="submission" date="2021-04" db="EMBL/GenBank/DDBJ databases">
        <authorList>
            <consortium name="Wellcome Sanger Institute Data Sharing"/>
        </authorList>
    </citation>
    <scope>NUCLEOTIDE SEQUENCE [LARGE SCALE GENOMIC DNA]</scope>
</reference>
<dbReference type="Gene3D" id="3.30.420.140">
    <property type="entry name" value="YqgF/RNase H-like domain"/>
    <property type="match status" value="1"/>
</dbReference>
<dbReference type="Pfam" id="PF00575">
    <property type="entry name" value="S1"/>
    <property type="match status" value="1"/>
</dbReference>
<dbReference type="Gene3D" id="1.10.150.310">
    <property type="entry name" value="Tex RuvX-like domain-like"/>
    <property type="match status" value="1"/>
</dbReference>
<dbReference type="SUPFAM" id="SSF53098">
    <property type="entry name" value="Ribonuclease H-like"/>
    <property type="match status" value="1"/>
</dbReference>
<feature type="compositionally biased region" description="Basic and acidic residues" evidence="1">
    <location>
        <begin position="91"/>
        <end position="104"/>
    </location>
</feature>
<evidence type="ECO:0000259" key="2">
    <source>
        <dbReference type="PROSITE" id="PS50126"/>
    </source>
</evidence>
<dbReference type="InterPro" id="IPR023319">
    <property type="entry name" value="Tex-like_HTH_dom_sf"/>
</dbReference>
<dbReference type="Ensembl" id="ENSENLT00000051341.1">
    <property type="protein sequence ID" value="ENSENLP00000050117.1"/>
    <property type="gene ID" value="ENSENLG00000020821.1"/>
</dbReference>
<dbReference type="SUPFAM" id="SSF158832">
    <property type="entry name" value="Tex N-terminal region-like"/>
    <property type="match status" value="1"/>
</dbReference>
<accession>A0A665X2F9</accession>
<dbReference type="InterPro" id="IPR041692">
    <property type="entry name" value="HHH_9"/>
</dbReference>
<proteinExistence type="predicted"/>
<dbReference type="CDD" id="cd05685">
    <property type="entry name" value="S1_Tex"/>
    <property type="match status" value="1"/>
</dbReference>
<dbReference type="Pfam" id="PF22706">
    <property type="entry name" value="Tex_central_region"/>
    <property type="match status" value="1"/>
</dbReference>
<feature type="compositionally biased region" description="Basic residues" evidence="1">
    <location>
        <begin position="48"/>
        <end position="62"/>
    </location>
</feature>
<reference evidence="3" key="2">
    <citation type="submission" date="2025-08" db="UniProtKB">
        <authorList>
            <consortium name="Ensembl"/>
        </authorList>
    </citation>
    <scope>IDENTIFICATION</scope>
</reference>
<dbReference type="InterPro" id="IPR006641">
    <property type="entry name" value="YqgF/RNaseH-like_dom"/>
</dbReference>
<dbReference type="Pfam" id="PF09371">
    <property type="entry name" value="Tex_N"/>
    <property type="match status" value="1"/>
</dbReference>
<dbReference type="Pfam" id="PF17674">
    <property type="entry name" value="HHH_9"/>
    <property type="match status" value="1"/>
</dbReference>
<dbReference type="FunFam" id="3.30.420.140:FF:000001">
    <property type="entry name" value="RNA-binding transcriptional accessory protein"/>
    <property type="match status" value="1"/>
</dbReference>
<gene>
    <name evidence="3" type="primary">srbd1</name>
</gene>
<dbReference type="InterPro" id="IPR050437">
    <property type="entry name" value="Ribos_protein_bS1-like"/>
</dbReference>
<dbReference type="InterPro" id="IPR012337">
    <property type="entry name" value="RNaseH-like_sf"/>
</dbReference>
<dbReference type="PROSITE" id="PS50126">
    <property type="entry name" value="S1"/>
    <property type="match status" value="1"/>
</dbReference>
<dbReference type="SMART" id="SM00732">
    <property type="entry name" value="YqgFc"/>
    <property type="match status" value="1"/>
</dbReference>
<dbReference type="InterPro" id="IPR037027">
    <property type="entry name" value="YqgF/RNaseH-like_dom_sf"/>
</dbReference>
<dbReference type="Proteomes" id="UP000472264">
    <property type="component" value="Chromosome 15"/>
</dbReference>
<dbReference type="PANTHER" id="PTHR10724">
    <property type="entry name" value="30S RIBOSOMAL PROTEIN S1"/>
    <property type="match status" value="1"/>
</dbReference>
<feature type="domain" description="S1 motif" evidence="2">
    <location>
        <begin position="814"/>
        <end position="887"/>
    </location>
</feature>
<evidence type="ECO:0000313" key="4">
    <source>
        <dbReference type="Proteomes" id="UP000472264"/>
    </source>
</evidence>
<dbReference type="GO" id="GO:0006412">
    <property type="term" value="P:translation"/>
    <property type="evidence" value="ECO:0007669"/>
    <property type="project" value="TreeGrafter"/>
</dbReference>
<feature type="region of interest" description="Disordered" evidence="1">
    <location>
        <begin position="1"/>
        <end position="104"/>
    </location>
</feature>
<evidence type="ECO:0000256" key="1">
    <source>
        <dbReference type="SAM" id="MobiDB-lite"/>
    </source>
</evidence>
<dbReference type="InterPro" id="IPR032639">
    <property type="entry name" value="Tex_YqgF"/>
</dbReference>
<dbReference type="InterPro" id="IPR012340">
    <property type="entry name" value="NA-bd_OB-fold"/>
</dbReference>
<keyword evidence="4" id="KW-1185">Reference proteome</keyword>
<reference evidence="3" key="3">
    <citation type="submission" date="2025-09" db="UniProtKB">
        <authorList>
            <consortium name="Ensembl"/>
        </authorList>
    </citation>
    <scope>IDENTIFICATION</scope>
</reference>
<dbReference type="Gene3D" id="1.10.3500.10">
    <property type="entry name" value="Tex N-terminal region-like"/>
    <property type="match status" value="1"/>
</dbReference>
<dbReference type="PANTHER" id="PTHR10724:SF10">
    <property type="entry name" value="S1 RNA-BINDING DOMAIN-CONTAINING PROTEIN 1"/>
    <property type="match status" value="1"/>
</dbReference>
<dbReference type="InterPro" id="IPR003029">
    <property type="entry name" value="S1_domain"/>
</dbReference>
<dbReference type="InterPro" id="IPR023323">
    <property type="entry name" value="Tex-like_dom_sf"/>
</dbReference>
<dbReference type="GO" id="GO:0003735">
    <property type="term" value="F:structural constituent of ribosome"/>
    <property type="evidence" value="ECO:0007669"/>
    <property type="project" value="TreeGrafter"/>
</dbReference>
<sequence>ISSDEDGEEWNPPEAKSKAPKVEKKSAPKRPAKPRAPKEPKAPPVPKNPKKSPSRAPHKLGAQRKTQMETKASTCLEDSGSSLLATIKRGKNNDEKARKDNPVKQERLSFNVSETNEPYKWADEGPSLTGFKTKKEEVEEEDFTFDEPCLKKLKASDGSPGQPTAFPSSQAQALRNELNMTWDLTQVLSTLTCVEQWVCRNIILLLREENTVPFMVRYRKEMINHMDADAVRDVQLTYEELCTLAKKTQSVIQTLKKDGVLTTELEQNLRSCRSADELDHVYSPYKKGSKLTKARRAKALGLEMAATALMNTPHTLDLRAWIKPDTEGLSCVEEVATGVEHILADMIAKDPETLTYVKTLCENSFVTIQSSVSKSNKIMDIDKFHLYFDFTCNVQRIQPHQTLAVNRGESLKILTVKVNIPDSVKSDFTGWCINNRWRPKTFAREEFHAIIRNAVEDSYKRLILPFLTRSYRTKLTAAAEKESIAMFVRNLRQRLLVCPVRGCVIMGVDPGFRHGCKLAILSATSQILHTDVVYLHASGKQNEADKLRHLMINCTKVVIGNGTACRETESFFADLISKHFFHPLDVSYCITSEAGASIYSVSPEAVKEMPDLDPNVRSAVSIGRRVQDPLAELVKIDPKHIGIGTYQHDVSAGALKAALDGVVQECVSFVGVDINICSEMLMSAKSSHHSPTVVLEKSMAKKGKGKTCVSIPTSFNPLDQTCIHPESYHVAQSFVSLVGGSADQIGDVGLRCCVESKVKTSSVEVLAREVNTTPETLKVIIDGLTQPPGFDLRQNFGQADFKRGIVSMSDLRVGAVLTGRVDNTTLFGAFVDIGVGRSGLIHKSNITLDKLPVSQRRRSLALGPGERVEVRVMNVDPQRGRIGLDLIRVLK</sequence>
<dbReference type="AlphaFoldDB" id="A0A665X2F9"/>
<feature type="compositionally biased region" description="Basic and acidic residues" evidence="1">
    <location>
        <begin position="15"/>
        <end position="26"/>
    </location>
</feature>
<dbReference type="SUPFAM" id="SSF50249">
    <property type="entry name" value="Nucleic acid-binding proteins"/>
    <property type="match status" value="1"/>
</dbReference>
<dbReference type="InterPro" id="IPR055179">
    <property type="entry name" value="Tex-like_central_region"/>
</dbReference>